<gene>
    <name evidence="2" type="ORF">H8702_02390</name>
</gene>
<dbReference type="Gene3D" id="3.40.1350.10">
    <property type="match status" value="1"/>
</dbReference>
<sequence length="393" mass="45457">MKTLIELFDREPLENVLGMLMMNPEHVIFLGDKRIMREYRKESIRRFVTQRKLETKISFYHYRNNDYQDILSSFERIYQSHPGCAFEVTGGKEIPLLAAGAFCREKQIPAFYFDTRNNRFIHAFTGEPLNDIPSPKLTVRDILTIAGGSMMRHGHFQEPYYSEEMKTDILSVWDIYKRFRQKWGAQTTYFQQLTGEELFFRVPIHLQGKVAAECSLPILYALGERGILKDVSHQGKMVSFTFKNEYLRRFLNDAGIWLEFYTGLCAHQTEFFDDVQVSVVIDWDGSDRDPRDTTNEIDVLLVHDLTSVFVSCKTGVPSTHALNEIKLLAERFGGSFAKAVLVTSTPLSEIAPATYRRAADMGVSILEEEELFTKQFPQKLIDIAQNQFYMKKV</sequence>
<keyword evidence="3" id="KW-1185">Reference proteome</keyword>
<evidence type="ECO:0000313" key="3">
    <source>
        <dbReference type="Proteomes" id="UP000632659"/>
    </source>
</evidence>
<feature type="domain" description="Card1 endonuclease" evidence="1">
    <location>
        <begin position="245"/>
        <end position="371"/>
    </location>
</feature>
<dbReference type="RefSeq" id="WP_187536195.1">
    <property type="nucleotide sequence ID" value="NZ_JACRTL010000001.1"/>
</dbReference>
<name>A0A8J6TPA5_9FIRM</name>
<protein>
    <submittedName>
        <fullName evidence="2">DUF1887 family protein</fullName>
    </submittedName>
</protein>
<dbReference type="Gene3D" id="3.40.50.10770">
    <property type="entry name" value="Hypothetical protein VC1899 like domain (Restriction endonuclease-like)"/>
    <property type="match status" value="1"/>
</dbReference>
<dbReference type="EMBL" id="JACRTL010000001">
    <property type="protein sequence ID" value="MBC8609969.1"/>
    <property type="molecule type" value="Genomic_DNA"/>
</dbReference>
<dbReference type="Pfam" id="PF09002">
    <property type="entry name" value="Card1_endonuc"/>
    <property type="match status" value="1"/>
</dbReference>
<dbReference type="Proteomes" id="UP000632659">
    <property type="component" value="Unassembled WGS sequence"/>
</dbReference>
<dbReference type="AlphaFoldDB" id="A0A8J6TPA5"/>
<dbReference type="InterPro" id="IPR011335">
    <property type="entry name" value="Restrct_endonuc-II-like"/>
</dbReference>
<dbReference type="InterPro" id="IPR011856">
    <property type="entry name" value="tRNA_endonuc-like_dom_sf"/>
</dbReference>
<dbReference type="InterPro" id="IPR015093">
    <property type="entry name" value="Card1_endonucl_dom"/>
</dbReference>
<evidence type="ECO:0000259" key="1">
    <source>
        <dbReference type="Pfam" id="PF09002"/>
    </source>
</evidence>
<organism evidence="2 3">
    <name type="scientific">Massiliimalia timonensis</name>
    <dbReference type="NCBI Taxonomy" id="1987501"/>
    <lineage>
        <taxon>Bacteria</taxon>
        <taxon>Bacillati</taxon>
        <taxon>Bacillota</taxon>
        <taxon>Clostridia</taxon>
        <taxon>Eubacteriales</taxon>
        <taxon>Oscillospiraceae</taxon>
        <taxon>Massiliimalia</taxon>
    </lineage>
</organism>
<proteinExistence type="predicted"/>
<comment type="caution">
    <text evidence="2">The sequence shown here is derived from an EMBL/GenBank/DDBJ whole genome shotgun (WGS) entry which is preliminary data.</text>
</comment>
<evidence type="ECO:0000313" key="2">
    <source>
        <dbReference type="EMBL" id="MBC8609969.1"/>
    </source>
</evidence>
<accession>A0A8J6TPA5</accession>
<dbReference type="GO" id="GO:0003676">
    <property type="term" value="F:nucleic acid binding"/>
    <property type="evidence" value="ECO:0007669"/>
    <property type="project" value="InterPro"/>
</dbReference>
<dbReference type="SUPFAM" id="SSF52980">
    <property type="entry name" value="Restriction endonuclease-like"/>
    <property type="match status" value="1"/>
</dbReference>
<reference evidence="2" key="1">
    <citation type="submission" date="2020-08" db="EMBL/GenBank/DDBJ databases">
        <title>Genome public.</title>
        <authorList>
            <person name="Liu C."/>
            <person name="Sun Q."/>
        </authorList>
    </citation>
    <scope>NUCLEOTIDE SEQUENCE</scope>
    <source>
        <strain evidence="2">NSJ-15</strain>
    </source>
</reference>